<keyword evidence="3 7" id="KW-0812">Transmembrane</keyword>
<feature type="transmembrane region" description="Helical" evidence="7">
    <location>
        <begin position="388"/>
        <end position="407"/>
    </location>
</feature>
<dbReference type="InterPro" id="IPR011701">
    <property type="entry name" value="MFS"/>
</dbReference>
<evidence type="ECO:0000259" key="8">
    <source>
        <dbReference type="PROSITE" id="PS50850"/>
    </source>
</evidence>
<feature type="transmembrane region" description="Helical" evidence="7">
    <location>
        <begin position="413"/>
        <end position="437"/>
    </location>
</feature>
<feature type="domain" description="Major facilitator superfamily (MFS) profile" evidence="8">
    <location>
        <begin position="70"/>
        <end position="505"/>
    </location>
</feature>
<name>A0AAD5RVY7_9PEZI</name>
<evidence type="ECO:0000256" key="5">
    <source>
        <dbReference type="ARBA" id="ARBA00023136"/>
    </source>
</evidence>
<proteinExistence type="predicted"/>
<dbReference type="InterPro" id="IPR020846">
    <property type="entry name" value="MFS_dom"/>
</dbReference>
<feature type="region of interest" description="Disordered" evidence="6">
    <location>
        <begin position="1"/>
        <end position="28"/>
    </location>
</feature>
<feature type="transmembrane region" description="Helical" evidence="7">
    <location>
        <begin position="480"/>
        <end position="500"/>
    </location>
</feature>
<dbReference type="AlphaFoldDB" id="A0AAD5RVY7"/>
<feature type="transmembrane region" description="Helical" evidence="7">
    <location>
        <begin position="362"/>
        <end position="381"/>
    </location>
</feature>
<dbReference type="FunFam" id="1.20.1250.20:FF:000018">
    <property type="entry name" value="MFS transporter permease"/>
    <property type="match status" value="1"/>
</dbReference>
<dbReference type="Proteomes" id="UP001201980">
    <property type="component" value="Unassembled WGS sequence"/>
</dbReference>
<dbReference type="SUPFAM" id="SSF103473">
    <property type="entry name" value="MFS general substrate transporter"/>
    <property type="match status" value="1"/>
</dbReference>
<keyword evidence="2" id="KW-0813">Transport</keyword>
<feature type="transmembrane region" description="Helical" evidence="7">
    <location>
        <begin position="316"/>
        <end position="342"/>
    </location>
</feature>
<evidence type="ECO:0000256" key="7">
    <source>
        <dbReference type="SAM" id="Phobius"/>
    </source>
</evidence>
<comment type="caution">
    <text evidence="9">The sequence shown here is derived from an EMBL/GenBank/DDBJ whole genome shotgun (WGS) entry which is preliminary data.</text>
</comment>
<dbReference type="PROSITE" id="PS50850">
    <property type="entry name" value="MFS"/>
    <property type="match status" value="1"/>
</dbReference>
<evidence type="ECO:0000256" key="2">
    <source>
        <dbReference type="ARBA" id="ARBA00022448"/>
    </source>
</evidence>
<feature type="transmembrane region" description="Helical" evidence="7">
    <location>
        <begin position="249"/>
        <end position="271"/>
    </location>
</feature>
<evidence type="ECO:0000256" key="4">
    <source>
        <dbReference type="ARBA" id="ARBA00022989"/>
    </source>
</evidence>
<feature type="transmembrane region" description="Helical" evidence="7">
    <location>
        <begin position="187"/>
        <end position="204"/>
    </location>
</feature>
<dbReference type="GO" id="GO:0022857">
    <property type="term" value="F:transmembrane transporter activity"/>
    <property type="evidence" value="ECO:0007669"/>
    <property type="project" value="InterPro"/>
</dbReference>
<keyword evidence="5 7" id="KW-0472">Membrane</keyword>
<gene>
    <name evidence="9" type="ORF">MKZ38_005820</name>
</gene>
<evidence type="ECO:0000313" key="10">
    <source>
        <dbReference type="Proteomes" id="UP001201980"/>
    </source>
</evidence>
<dbReference type="GO" id="GO:0016020">
    <property type="term" value="C:membrane"/>
    <property type="evidence" value="ECO:0007669"/>
    <property type="project" value="UniProtKB-SubCell"/>
</dbReference>
<organism evidence="9 10">
    <name type="scientific">Zalerion maritima</name>
    <dbReference type="NCBI Taxonomy" id="339359"/>
    <lineage>
        <taxon>Eukaryota</taxon>
        <taxon>Fungi</taxon>
        <taxon>Dikarya</taxon>
        <taxon>Ascomycota</taxon>
        <taxon>Pezizomycotina</taxon>
        <taxon>Sordariomycetes</taxon>
        <taxon>Lulworthiomycetidae</taxon>
        <taxon>Lulworthiales</taxon>
        <taxon>Lulworthiaceae</taxon>
        <taxon>Zalerion</taxon>
    </lineage>
</organism>
<dbReference type="InterPro" id="IPR036259">
    <property type="entry name" value="MFS_trans_sf"/>
</dbReference>
<dbReference type="PANTHER" id="PTHR43791">
    <property type="entry name" value="PERMEASE-RELATED"/>
    <property type="match status" value="1"/>
</dbReference>
<feature type="transmembrane region" description="Helical" evidence="7">
    <location>
        <begin position="156"/>
        <end position="175"/>
    </location>
</feature>
<accession>A0AAD5RVY7</accession>
<feature type="compositionally biased region" description="Basic and acidic residues" evidence="6">
    <location>
        <begin position="1"/>
        <end position="18"/>
    </location>
</feature>
<dbReference type="Pfam" id="PF07690">
    <property type="entry name" value="MFS_1"/>
    <property type="match status" value="1"/>
</dbReference>
<feature type="transmembrane region" description="Helical" evidence="7">
    <location>
        <begin position="216"/>
        <end position="237"/>
    </location>
</feature>
<dbReference type="FunFam" id="1.20.1250.20:FF:000013">
    <property type="entry name" value="MFS general substrate transporter"/>
    <property type="match status" value="1"/>
</dbReference>
<comment type="subcellular location">
    <subcellularLocation>
        <location evidence="1">Membrane</location>
        <topology evidence="1">Multi-pass membrane protein</topology>
    </subcellularLocation>
</comment>
<dbReference type="EMBL" id="JAKWBI020000034">
    <property type="protein sequence ID" value="KAJ2905307.1"/>
    <property type="molecule type" value="Genomic_DNA"/>
</dbReference>
<keyword evidence="10" id="KW-1185">Reference proteome</keyword>
<protein>
    <submittedName>
        <fullName evidence="9">Mfs transporter protein</fullName>
    </submittedName>
</protein>
<evidence type="ECO:0000256" key="6">
    <source>
        <dbReference type="SAM" id="MobiDB-lite"/>
    </source>
</evidence>
<keyword evidence="4 7" id="KW-1133">Transmembrane helix</keyword>
<sequence>MSNHSNSEKAGVEERDKTPPNAIGPLDENDKSLSYLAGKGHVATDAHGRSLFVIDPKVESRLRWKLDFYTVPVVSLLYLFCFIDRANIAQSTPSHDEPAHLTFFSSRAGNAKIAGFEEDLGLEGYDFNVVLTCFYISYIVFEIPSNICCKWVGPGWFIPFICFGFGAISICNGYVQNKAQACGVRFLLGIFESGTLPGIAYYLSRWYKRAELAFRLSLYMIMAPLAGAFGSLLASAILELDHFGNVESWRMIFVIEGIVTMGLSFIAFFIMTDSPESAKWLTDEEKDLVRARIKAERIATTIVLDKIDKPKLWRGILCPITLTVGAIFFLNNITVQGLAFFLPTIVATIFPDDTVQRKQLLAAPPNLVGGFFLLAVCWFAWKLDRRVIFTICSAPAVITGYAVFIGSDNPTGQYVAAFLIASSTYFLGPLSNAIISANVVSDTARSSGIGMNVMMGNFGGLISTWCWLKTDAPHYYIGHGINLAVSCLLFILSAGLLFWMKKDNKKRDLRSPEEELAGMSQKEIEDLDWKHPGFRWNP</sequence>
<evidence type="ECO:0000256" key="3">
    <source>
        <dbReference type="ARBA" id="ARBA00022692"/>
    </source>
</evidence>
<evidence type="ECO:0000256" key="1">
    <source>
        <dbReference type="ARBA" id="ARBA00004141"/>
    </source>
</evidence>
<dbReference type="Gene3D" id="1.20.1250.20">
    <property type="entry name" value="MFS general substrate transporter like domains"/>
    <property type="match status" value="2"/>
</dbReference>
<dbReference type="PANTHER" id="PTHR43791:SF48">
    <property type="entry name" value="TRANSPORTER, PUTATIVE (AFU_ORTHOLOGUE AFUA_4G01000)-RELATED"/>
    <property type="match status" value="1"/>
</dbReference>
<feature type="transmembrane region" description="Helical" evidence="7">
    <location>
        <begin position="449"/>
        <end position="468"/>
    </location>
</feature>
<reference evidence="9" key="1">
    <citation type="submission" date="2022-07" db="EMBL/GenBank/DDBJ databases">
        <title>Draft genome sequence of Zalerion maritima ATCC 34329, a (micro)plastics degrading marine fungus.</title>
        <authorList>
            <person name="Paco A."/>
            <person name="Goncalves M.F.M."/>
            <person name="Rocha-Santos T.A.P."/>
            <person name="Alves A."/>
        </authorList>
    </citation>
    <scope>NUCLEOTIDE SEQUENCE</scope>
    <source>
        <strain evidence="9">ATCC 34329</strain>
    </source>
</reference>
<evidence type="ECO:0000313" key="9">
    <source>
        <dbReference type="EMBL" id="KAJ2905307.1"/>
    </source>
</evidence>